<dbReference type="GeneID" id="27329979"/>
<gene>
    <name evidence="1" type="ORF">PV08_02896</name>
</gene>
<evidence type="ECO:0000313" key="2">
    <source>
        <dbReference type="Proteomes" id="UP000053328"/>
    </source>
</evidence>
<dbReference type="AlphaFoldDB" id="A0A0D2A0W2"/>
<dbReference type="SUPFAM" id="SSF53474">
    <property type="entry name" value="alpha/beta-Hydrolases"/>
    <property type="match status" value="1"/>
</dbReference>
<dbReference type="Proteomes" id="UP000053328">
    <property type="component" value="Unassembled WGS sequence"/>
</dbReference>
<evidence type="ECO:0008006" key="3">
    <source>
        <dbReference type="Google" id="ProtNLM"/>
    </source>
</evidence>
<keyword evidence="2" id="KW-1185">Reference proteome</keyword>
<evidence type="ECO:0000313" key="1">
    <source>
        <dbReference type="EMBL" id="KIW18607.1"/>
    </source>
</evidence>
<protein>
    <recommendedName>
        <fullName evidence="3">AB hydrolase-1 domain-containing protein</fullName>
    </recommendedName>
</protein>
<reference evidence="1 2" key="1">
    <citation type="submission" date="2015-01" db="EMBL/GenBank/DDBJ databases">
        <title>The Genome Sequence of Exophiala spinifera CBS89968.</title>
        <authorList>
            <consortium name="The Broad Institute Genomics Platform"/>
            <person name="Cuomo C."/>
            <person name="de Hoog S."/>
            <person name="Gorbushina A."/>
            <person name="Stielow B."/>
            <person name="Teixiera M."/>
            <person name="Abouelleil A."/>
            <person name="Chapman S.B."/>
            <person name="Priest M."/>
            <person name="Young S.K."/>
            <person name="Wortman J."/>
            <person name="Nusbaum C."/>
            <person name="Birren B."/>
        </authorList>
    </citation>
    <scope>NUCLEOTIDE SEQUENCE [LARGE SCALE GENOMIC DNA]</scope>
    <source>
        <strain evidence="1 2">CBS 89968</strain>
    </source>
</reference>
<dbReference type="OrthoDB" id="2891848at2759"/>
<dbReference type="Gene3D" id="3.40.50.1820">
    <property type="entry name" value="alpha/beta hydrolase"/>
    <property type="match status" value="1"/>
</dbReference>
<accession>A0A0D2A0W2</accession>
<dbReference type="VEuPathDB" id="FungiDB:PV08_02896"/>
<dbReference type="InterPro" id="IPR029058">
    <property type="entry name" value="AB_hydrolase_fold"/>
</dbReference>
<dbReference type="HOGENOM" id="CLU_706227_0_0_1"/>
<sequence>MSPVSRNNLFPGEQLSTINGAPCITYFRPGDPSRPLAVLVPGAAHLARVFYGGHDGHDPHDFVAHWLTQQGYNFLAISYPLETDPATMLPTQPGMTVSEWGAQAVEATRQTIHRHHLLSNAVILLFWSMGGKILQPYVLAARDTNISISFAVPLVATPAIRGVRDRPILTPSPTGYATAAGLSETYFMLQLHEQNAMHNGKTIIPDETYRREYLGNFPVGLGCYGVRWCAVEEVQPQEQDQRQRRNRGSFVDDPDTGYEVADAIPHAQLPLICSISCSSPADLRHAIADKYTWGFLLTYKLLGGIAPSKRAALQTDQDKGRRVVQFIHSAPDTLSATVEGGHHFFIGEKGAKRTAELVAEFETRVADFQRDLASLLS</sequence>
<dbReference type="RefSeq" id="XP_016238823.1">
    <property type="nucleotide sequence ID" value="XM_016377253.1"/>
</dbReference>
<proteinExistence type="predicted"/>
<organism evidence="1 2">
    <name type="scientific">Exophiala spinifera</name>
    <dbReference type="NCBI Taxonomy" id="91928"/>
    <lineage>
        <taxon>Eukaryota</taxon>
        <taxon>Fungi</taxon>
        <taxon>Dikarya</taxon>
        <taxon>Ascomycota</taxon>
        <taxon>Pezizomycotina</taxon>
        <taxon>Eurotiomycetes</taxon>
        <taxon>Chaetothyriomycetidae</taxon>
        <taxon>Chaetothyriales</taxon>
        <taxon>Herpotrichiellaceae</taxon>
        <taxon>Exophiala</taxon>
    </lineage>
</organism>
<name>A0A0D2A0W2_9EURO</name>
<dbReference type="EMBL" id="KN847493">
    <property type="protein sequence ID" value="KIW18607.1"/>
    <property type="molecule type" value="Genomic_DNA"/>
</dbReference>